<dbReference type="PANTHER" id="PTHR43877:SF2">
    <property type="entry name" value="AMINOALKYLPHOSPHONATE N-ACETYLTRANSFERASE-RELATED"/>
    <property type="match status" value="1"/>
</dbReference>
<dbReference type="SUPFAM" id="SSF56059">
    <property type="entry name" value="Glutathione synthetase ATP-binding domain-like"/>
    <property type="match status" value="1"/>
</dbReference>
<evidence type="ECO:0000259" key="5">
    <source>
        <dbReference type="PROSITE" id="PS51186"/>
    </source>
</evidence>
<dbReference type="PANTHER" id="PTHR43877">
    <property type="entry name" value="AMINOALKYLPHOSPHONATE N-ACETYLTRANSFERASE-RELATED-RELATED"/>
    <property type="match status" value="1"/>
</dbReference>
<dbReference type="InterPro" id="IPR011761">
    <property type="entry name" value="ATP-grasp"/>
</dbReference>
<keyword evidence="1" id="KW-0808">Transferase</keyword>
<evidence type="ECO:0000259" key="4">
    <source>
        <dbReference type="PROSITE" id="PS50975"/>
    </source>
</evidence>
<proteinExistence type="predicted"/>
<dbReference type="InterPro" id="IPR050832">
    <property type="entry name" value="Bact_Acetyltransf"/>
</dbReference>
<dbReference type="Proteomes" id="UP001519332">
    <property type="component" value="Unassembled WGS sequence"/>
</dbReference>
<evidence type="ECO:0000313" key="7">
    <source>
        <dbReference type="Proteomes" id="UP001519332"/>
    </source>
</evidence>
<feature type="domain" description="N-acetyltransferase" evidence="5">
    <location>
        <begin position="8"/>
        <end position="154"/>
    </location>
</feature>
<dbReference type="EMBL" id="JAGINW010000001">
    <property type="protein sequence ID" value="MBP2328499.1"/>
    <property type="molecule type" value="Genomic_DNA"/>
</dbReference>
<keyword evidence="2" id="KW-0012">Acyltransferase</keyword>
<keyword evidence="3" id="KW-0067">ATP-binding</keyword>
<protein>
    <submittedName>
        <fullName evidence="6">GNAT superfamily N-acetyltransferase</fullName>
    </submittedName>
</protein>
<feature type="domain" description="ATP-grasp" evidence="4">
    <location>
        <begin position="302"/>
        <end position="496"/>
    </location>
</feature>
<evidence type="ECO:0000313" key="6">
    <source>
        <dbReference type="EMBL" id="MBP2328499.1"/>
    </source>
</evidence>
<gene>
    <name evidence="6" type="ORF">JOF56_008884</name>
</gene>
<evidence type="ECO:0000256" key="3">
    <source>
        <dbReference type="PROSITE-ProRule" id="PRU00409"/>
    </source>
</evidence>
<dbReference type="CDD" id="cd04301">
    <property type="entry name" value="NAT_SF"/>
    <property type="match status" value="1"/>
</dbReference>
<dbReference type="InterPro" id="IPR016181">
    <property type="entry name" value="Acyl_CoA_acyltransferase"/>
</dbReference>
<comment type="caution">
    <text evidence="6">The sequence shown here is derived from an EMBL/GenBank/DDBJ whole genome shotgun (WGS) entry which is preliminary data.</text>
</comment>
<dbReference type="Pfam" id="PF13673">
    <property type="entry name" value="Acetyltransf_10"/>
    <property type="match status" value="1"/>
</dbReference>
<keyword evidence="3" id="KW-0547">Nucleotide-binding</keyword>
<reference evidence="6 7" key="1">
    <citation type="submission" date="2021-03" db="EMBL/GenBank/DDBJ databases">
        <title>Sequencing the genomes of 1000 actinobacteria strains.</title>
        <authorList>
            <person name="Klenk H.-P."/>
        </authorList>
    </citation>
    <scope>NUCLEOTIDE SEQUENCE [LARGE SCALE GENOMIC DNA]</scope>
    <source>
        <strain evidence="6 7">DSM 46670</strain>
    </source>
</reference>
<keyword evidence="7" id="KW-1185">Reference proteome</keyword>
<dbReference type="RefSeq" id="WP_307855525.1">
    <property type="nucleotide sequence ID" value="NZ_JAGINW010000001.1"/>
</dbReference>
<accession>A0ABS4TVQ8</accession>
<dbReference type="Gene3D" id="3.40.630.30">
    <property type="match status" value="1"/>
</dbReference>
<sequence length="597" mass="63758">MSGLIGAVKVRAARPDEAEALSGLVMRSKAYWGYDEEFLAGCRESLRLRCADVVERRTVVAERDGVVLGVATLEGAPPDGELGLLFVEPDAIGGGVGRVLYRHVMAEAGRLGFARVTIESDPNAEQFYLAMGAQQCGDAQQGPGPALPVLVAWPVRPEPSWSVAFSAGRSTVHVGNVAEFNGQFAGGVQGPDHYSCLAAFCGPRPAMIVLPQRVEDWWVRDIGAVLGWGEVEVHSGIAGDGRVSEAILARPDMLERLTSRGLPVLPWGRTTAFDPIAPSPDGVVAAVRRYESKRHAHALFRALASQHPGVVVSEQRLAGSRRALARELAAGARVVLKKEYGVGGSGTLIVSPGREGLWALARRWPGGVLVEEYVEGSGPYRDPTFDAVIDADGEVHPVGVGLMDVEVTSYRGVTVGPGVLPDPVVDTAVGFGVAVGRALAEDGYRGWYDVDFVTDRSGHLAPVEINLRLTGPAVAFHIQAALDRLRGGRHFVRTLDWLPLGARLPAAALREHIARAAQRCRVRGATLLVTIPTAAFDPVPYVGIAIAARTRQSIEEAEAIVRGANAALGEMFDDLGVSRRDARGSRRRRARPRRSSG</sequence>
<dbReference type="Gene3D" id="3.30.470.20">
    <property type="entry name" value="ATP-grasp fold, B domain"/>
    <property type="match status" value="1"/>
</dbReference>
<organism evidence="6 7">
    <name type="scientific">Kibdelosporangium banguiense</name>
    <dbReference type="NCBI Taxonomy" id="1365924"/>
    <lineage>
        <taxon>Bacteria</taxon>
        <taxon>Bacillati</taxon>
        <taxon>Actinomycetota</taxon>
        <taxon>Actinomycetes</taxon>
        <taxon>Pseudonocardiales</taxon>
        <taxon>Pseudonocardiaceae</taxon>
        <taxon>Kibdelosporangium</taxon>
    </lineage>
</organism>
<dbReference type="SUPFAM" id="SSF55729">
    <property type="entry name" value="Acyl-CoA N-acyltransferases (Nat)"/>
    <property type="match status" value="1"/>
</dbReference>
<evidence type="ECO:0000256" key="1">
    <source>
        <dbReference type="ARBA" id="ARBA00022679"/>
    </source>
</evidence>
<dbReference type="InterPro" id="IPR000182">
    <property type="entry name" value="GNAT_dom"/>
</dbReference>
<dbReference type="PROSITE" id="PS51186">
    <property type="entry name" value="GNAT"/>
    <property type="match status" value="1"/>
</dbReference>
<name>A0ABS4TVQ8_9PSEU</name>
<evidence type="ECO:0000256" key="2">
    <source>
        <dbReference type="ARBA" id="ARBA00023315"/>
    </source>
</evidence>
<dbReference type="PROSITE" id="PS50975">
    <property type="entry name" value="ATP_GRASP"/>
    <property type="match status" value="1"/>
</dbReference>